<evidence type="ECO:0000313" key="1">
    <source>
        <dbReference type="EMBL" id="KYM92468.1"/>
    </source>
</evidence>
<proteinExistence type="predicted"/>
<protein>
    <submittedName>
        <fullName evidence="1">Uncharacterized protein</fullName>
    </submittedName>
</protein>
<dbReference type="AlphaFoldDB" id="A0A195BWX1"/>
<organism evidence="1 2">
    <name type="scientific">Atta colombica</name>
    <dbReference type="NCBI Taxonomy" id="520822"/>
    <lineage>
        <taxon>Eukaryota</taxon>
        <taxon>Metazoa</taxon>
        <taxon>Ecdysozoa</taxon>
        <taxon>Arthropoda</taxon>
        <taxon>Hexapoda</taxon>
        <taxon>Insecta</taxon>
        <taxon>Pterygota</taxon>
        <taxon>Neoptera</taxon>
        <taxon>Endopterygota</taxon>
        <taxon>Hymenoptera</taxon>
        <taxon>Apocrita</taxon>
        <taxon>Aculeata</taxon>
        <taxon>Formicoidea</taxon>
        <taxon>Formicidae</taxon>
        <taxon>Myrmicinae</taxon>
        <taxon>Atta</taxon>
    </lineage>
</organism>
<name>A0A195BWX1_9HYME</name>
<reference evidence="1 2" key="1">
    <citation type="submission" date="2015-09" db="EMBL/GenBank/DDBJ databases">
        <title>Atta colombica WGS genome.</title>
        <authorList>
            <person name="Nygaard S."/>
            <person name="Hu H."/>
            <person name="Boomsma J."/>
            <person name="Zhang G."/>
        </authorList>
    </citation>
    <scope>NUCLEOTIDE SEQUENCE [LARGE SCALE GENOMIC DNA]</scope>
    <source>
        <strain evidence="1">Treedump-2</strain>
        <tissue evidence="1">Whole body</tissue>
    </source>
</reference>
<sequence length="134" mass="14885">MCVPQGTHIYVLSERRHADPAAVPQVKAVLKVWFRFVSREFAACERRLDHHDLTVPDLALDAAPRTPAQLMQRWVSRDLVAPDASGYQRYPGSLAGCYTGGFVYRHRGRGQANVALCDPAEGFRDGTPGIEHRG</sequence>
<dbReference type="Proteomes" id="UP000078540">
    <property type="component" value="Unassembled WGS sequence"/>
</dbReference>
<keyword evidence="2" id="KW-1185">Reference proteome</keyword>
<gene>
    <name evidence="1" type="ORF">ALC53_00923</name>
</gene>
<evidence type="ECO:0000313" key="2">
    <source>
        <dbReference type="Proteomes" id="UP000078540"/>
    </source>
</evidence>
<accession>A0A195BWX1</accession>
<dbReference type="EMBL" id="KQ976401">
    <property type="protein sequence ID" value="KYM92468.1"/>
    <property type="molecule type" value="Genomic_DNA"/>
</dbReference>